<proteinExistence type="predicted"/>
<accession>A0A0N9XN85</accession>
<dbReference type="Proteomes" id="UP000057134">
    <property type="component" value="Chromosome"/>
</dbReference>
<dbReference type="KEGG" id="mft:XA26_45860"/>
<evidence type="ECO:0000313" key="2">
    <source>
        <dbReference type="Proteomes" id="UP000057134"/>
    </source>
</evidence>
<keyword evidence="2" id="KW-1185">Reference proteome</keyword>
<dbReference type="STRING" id="1766.XA26_45860"/>
<evidence type="ECO:0000313" key="1">
    <source>
        <dbReference type="EMBL" id="ALI28386.1"/>
    </source>
</evidence>
<dbReference type="PATRIC" id="fig|1766.6.peg.4558"/>
<protein>
    <submittedName>
        <fullName evidence="1">Uncharacterized protein</fullName>
    </submittedName>
</protein>
<dbReference type="AlphaFoldDB" id="A0A0N9XN85"/>
<dbReference type="EMBL" id="CP011269">
    <property type="protein sequence ID" value="ALI28386.1"/>
    <property type="molecule type" value="Genomic_DNA"/>
</dbReference>
<organism evidence="1 2">
    <name type="scientific">Mycolicibacterium fortuitum</name>
    <name type="common">Mycobacterium fortuitum</name>
    <dbReference type="NCBI Taxonomy" id="1766"/>
    <lineage>
        <taxon>Bacteria</taxon>
        <taxon>Bacillati</taxon>
        <taxon>Actinomycetota</taxon>
        <taxon>Actinomycetes</taxon>
        <taxon>Mycobacteriales</taxon>
        <taxon>Mycobacteriaceae</taxon>
        <taxon>Mycolicibacterium</taxon>
    </lineage>
</organism>
<gene>
    <name evidence="1" type="ORF">XA26_45860</name>
</gene>
<sequence length="39" mass="4298">MGKLQLVQDPEADALLESNPFALLVGMLLDHPSSVHWKP</sequence>
<name>A0A0N9XN85_MYCFO</name>
<reference evidence="1 2" key="1">
    <citation type="journal article" date="2015" name="MBio">
        <title>Enzymatic Degradation of Phenazines Can Generate Energy and Protect Sensitive Organisms from Toxicity.</title>
        <authorList>
            <person name="Costa K.C."/>
            <person name="Bergkessel M."/>
            <person name="Saunders S."/>
            <person name="Korlach J."/>
            <person name="Newman D.K."/>
        </authorList>
    </citation>
    <scope>NUCLEOTIDE SEQUENCE [LARGE SCALE GENOMIC DNA]</scope>
    <source>
        <strain evidence="1 2">CT6</strain>
    </source>
</reference>